<dbReference type="AlphaFoldDB" id="A0A077B063"/>
<evidence type="ECO:0000313" key="4">
    <source>
        <dbReference type="Proteomes" id="UP000028926"/>
    </source>
</evidence>
<dbReference type="EMBL" id="CP008941">
    <property type="protein sequence ID" value="AIK96340.1"/>
    <property type="molecule type" value="Genomic_DNA"/>
</dbReference>
<dbReference type="SUPFAM" id="SSF81383">
    <property type="entry name" value="F-box domain"/>
    <property type="match status" value="1"/>
</dbReference>
<organism evidence="3 4">
    <name type="scientific">Candidatus Odyssella acanthamoebae</name>
    <dbReference type="NCBI Taxonomy" id="91604"/>
    <lineage>
        <taxon>Bacteria</taxon>
        <taxon>Pseudomonadati</taxon>
        <taxon>Pseudomonadota</taxon>
        <taxon>Alphaproteobacteria</taxon>
        <taxon>Holosporales</taxon>
        <taxon>Candidatus Paracaedibacteraceae</taxon>
        <taxon>Candidatus Odyssella</taxon>
    </lineage>
</organism>
<dbReference type="KEGG" id="paca:ID47_05730"/>
<sequence>MVRKFFLCLLVIASPSVCALDASKLTSLILKTPEEELTTQEFPQINLPASIRGNSGNKVCPPSLKIINVVFSADRCLEILHQNRVRWQQSLSFTSLEYKSFYKEWFKESVPLPPCLLENLPAEILINILGYLSPKDLGFLRRTDHYLNSLCQDRGVWQHYTSLLPKEYNSFYKEWFEEDSDLTSSLTVKNSKLDLLRTINYRWQTGHLLGRYFQEMPPFLLVPLIAKLAHSKTSKDMFRTIAIHQPNLFTAKNSIKTLFALLFHADKFFPSHLSLCDQQFLLNKLTPLEADYVCRLARLIPLTAKIFFNAPQKGKSLKDGANSVIPFCRIHAYADYTQLVHITLMISQAQQFFIPGMAGEQRKKLITFLSPLYVNQLMAMAAQVDKVFPARNNKSRQELILQALNPLTEDDQIKCSCRKSTF</sequence>
<dbReference type="STRING" id="91604.ID47_05730"/>
<protein>
    <recommendedName>
        <fullName evidence="2">F-box domain-containing protein</fullName>
    </recommendedName>
</protein>
<feature type="domain" description="F-box" evidence="2">
    <location>
        <begin position="114"/>
        <end position="160"/>
    </location>
</feature>
<dbReference type="InterPro" id="IPR001810">
    <property type="entry name" value="F-box_dom"/>
</dbReference>
<feature type="signal peptide" evidence="1">
    <location>
        <begin position="1"/>
        <end position="19"/>
    </location>
</feature>
<keyword evidence="4" id="KW-1185">Reference proteome</keyword>
<dbReference type="Proteomes" id="UP000028926">
    <property type="component" value="Chromosome"/>
</dbReference>
<evidence type="ECO:0000259" key="2">
    <source>
        <dbReference type="PROSITE" id="PS50181"/>
    </source>
</evidence>
<gene>
    <name evidence="3" type="ORF">ID47_05730</name>
</gene>
<dbReference type="RefSeq" id="WP_038464664.1">
    <property type="nucleotide sequence ID" value="NZ_CP008941.1"/>
</dbReference>
<proteinExistence type="predicted"/>
<accession>A0A077B063</accession>
<feature type="chain" id="PRO_5001717503" description="F-box domain-containing protein" evidence="1">
    <location>
        <begin position="20"/>
        <end position="422"/>
    </location>
</feature>
<dbReference type="Gene3D" id="1.20.1280.50">
    <property type="match status" value="1"/>
</dbReference>
<dbReference type="InterPro" id="IPR036047">
    <property type="entry name" value="F-box-like_dom_sf"/>
</dbReference>
<keyword evidence="1" id="KW-0732">Signal</keyword>
<dbReference type="PROSITE" id="PS50181">
    <property type="entry name" value="FBOX"/>
    <property type="match status" value="1"/>
</dbReference>
<name>A0A077B063_9PROT</name>
<dbReference type="Pfam" id="PF12937">
    <property type="entry name" value="F-box-like"/>
    <property type="match status" value="1"/>
</dbReference>
<reference evidence="3 4" key="1">
    <citation type="submission" date="2014-07" db="EMBL/GenBank/DDBJ databases">
        <title>Comparative genomic insights into amoeba endosymbionts belonging to the families of Holosporaceae and Candidatus Midichloriaceae within Rickettsiales.</title>
        <authorList>
            <person name="Wang Z."/>
            <person name="Wu M."/>
        </authorList>
    </citation>
    <scope>NUCLEOTIDE SEQUENCE [LARGE SCALE GENOMIC DNA]</scope>
    <source>
        <strain evidence="3">PRA3</strain>
    </source>
</reference>
<evidence type="ECO:0000256" key="1">
    <source>
        <dbReference type="SAM" id="SignalP"/>
    </source>
</evidence>
<evidence type="ECO:0000313" key="3">
    <source>
        <dbReference type="EMBL" id="AIK96340.1"/>
    </source>
</evidence>
<dbReference type="HOGENOM" id="CLU_650012_0_0_5"/>